<dbReference type="AlphaFoldDB" id="A0A0F8WB23"/>
<proteinExistence type="predicted"/>
<protein>
    <submittedName>
        <fullName evidence="1">Uncharacterized protein</fullName>
    </submittedName>
</protein>
<organism evidence="1">
    <name type="scientific">marine sediment metagenome</name>
    <dbReference type="NCBI Taxonomy" id="412755"/>
    <lineage>
        <taxon>unclassified sequences</taxon>
        <taxon>metagenomes</taxon>
        <taxon>ecological metagenomes</taxon>
    </lineage>
</organism>
<reference evidence="1" key="1">
    <citation type="journal article" date="2015" name="Nature">
        <title>Complex archaea that bridge the gap between prokaryotes and eukaryotes.</title>
        <authorList>
            <person name="Spang A."/>
            <person name="Saw J.H."/>
            <person name="Jorgensen S.L."/>
            <person name="Zaremba-Niedzwiedzka K."/>
            <person name="Martijn J."/>
            <person name="Lind A.E."/>
            <person name="van Eijk R."/>
            <person name="Schleper C."/>
            <person name="Guy L."/>
            <person name="Ettema T.J."/>
        </authorList>
    </citation>
    <scope>NUCLEOTIDE SEQUENCE</scope>
</reference>
<sequence length="71" mass="8218">MANFLKGQKCVLWKNHISANTTLCEISNANTDAEAKGLQKNKQLNYFLNRCEVDVAYDIYLKDDRIIHMQL</sequence>
<gene>
    <name evidence="1" type="ORF">LCGC14_3089050</name>
</gene>
<dbReference type="EMBL" id="LAZR01066219">
    <property type="protein sequence ID" value="KKK54007.1"/>
    <property type="molecule type" value="Genomic_DNA"/>
</dbReference>
<accession>A0A0F8WB23</accession>
<name>A0A0F8WB23_9ZZZZ</name>
<comment type="caution">
    <text evidence="1">The sequence shown here is derived from an EMBL/GenBank/DDBJ whole genome shotgun (WGS) entry which is preliminary data.</text>
</comment>
<evidence type="ECO:0000313" key="1">
    <source>
        <dbReference type="EMBL" id="KKK54007.1"/>
    </source>
</evidence>